<accession>A0A0K2TUP2</accession>
<protein>
    <submittedName>
        <fullName evidence="1">Uncharacterized protein</fullName>
    </submittedName>
</protein>
<sequence>IKDPTRVLTLTWNPCDNAINSPLLFLNLFRTIHIVLKLV</sequence>
<organism evidence="1">
    <name type="scientific">Lepeophtheirus salmonis</name>
    <name type="common">Salmon louse</name>
    <name type="synonym">Caligus salmonis</name>
    <dbReference type="NCBI Taxonomy" id="72036"/>
    <lineage>
        <taxon>Eukaryota</taxon>
        <taxon>Metazoa</taxon>
        <taxon>Ecdysozoa</taxon>
        <taxon>Arthropoda</taxon>
        <taxon>Crustacea</taxon>
        <taxon>Multicrustacea</taxon>
        <taxon>Hexanauplia</taxon>
        <taxon>Copepoda</taxon>
        <taxon>Siphonostomatoida</taxon>
        <taxon>Caligidae</taxon>
        <taxon>Lepeophtheirus</taxon>
    </lineage>
</organism>
<evidence type="ECO:0000313" key="1">
    <source>
        <dbReference type="EMBL" id="CDW29362.1"/>
    </source>
</evidence>
<dbReference type="EMBL" id="HACA01012001">
    <property type="protein sequence ID" value="CDW29362.1"/>
    <property type="molecule type" value="Transcribed_RNA"/>
</dbReference>
<reference evidence="1" key="1">
    <citation type="submission" date="2014-05" db="EMBL/GenBank/DDBJ databases">
        <authorList>
            <person name="Chronopoulou M."/>
        </authorList>
    </citation>
    <scope>NUCLEOTIDE SEQUENCE</scope>
    <source>
        <tissue evidence="1">Whole organism</tissue>
    </source>
</reference>
<dbReference type="AlphaFoldDB" id="A0A0K2TUP2"/>
<name>A0A0K2TUP2_LEPSM</name>
<feature type="non-terminal residue" evidence="1">
    <location>
        <position position="1"/>
    </location>
</feature>
<proteinExistence type="predicted"/>